<dbReference type="PANTHER" id="PTHR11113">
    <property type="entry name" value="N-ACETYLGLUCOSAMINE-6-PHOSPHATE DEACETYLASE"/>
    <property type="match status" value="1"/>
</dbReference>
<dbReference type="CDD" id="cd00854">
    <property type="entry name" value="NagA"/>
    <property type="match status" value="1"/>
</dbReference>
<feature type="active site" description="Proton donor/acceptor" evidence="10">
    <location>
        <position position="273"/>
    </location>
</feature>
<dbReference type="PANTHER" id="PTHR11113:SF14">
    <property type="entry name" value="N-ACETYLGLUCOSAMINE-6-PHOSPHATE DEACETYLASE"/>
    <property type="match status" value="1"/>
</dbReference>
<dbReference type="InterPro" id="IPR011059">
    <property type="entry name" value="Metal-dep_hydrolase_composite"/>
</dbReference>
<feature type="binding site" evidence="12">
    <location>
        <position position="128"/>
    </location>
    <ligand>
        <name>Zn(2+)</name>
        <dbReference type="ChEBI" id="CHEBI:29105"/>
    </ligand>
</feature>
<keyword evidence="4 12" id="KW-0479">Metal-binding</keyword>
<keyword evidence="5 9" id="KW-0378">Hydrolase</keyword>
<evidence type="ECO:0000259" key="13">
    <source>
        <dbReference type="Pfam" id="PF01979"/>
    </source>
</evidence>
<evidence type="ECO:0000256" key="1">
    <source>
        <dbReference type="ARBA" id="ARBA00010716"/>
    </source>
</evidence>
<name>A0A2P2BN19_9FIRM</name>
<evidence type="ECO:0000256" key="8">
    <source>
        <dbReference type="ARBA" id="ARBA00060590"/>
    </source>
</evidence>
<dbReference type="AlphaFoldDB" id="A0A2P2BN19"/>
<reference evidence="14 15" key="1">
    <citation type="submission" date="2014-09" db="EMBL/GenBank/DDBJ databases">
        <authorList>
            <person name="Hornung B.V."/>
        </authorList>
    </citation>
    <scope>NUCLEOTIDE SEQUENCE [LARGE SCALE GENOMIC DNA]</scope>
    <source>
        <strain evidence="14 15">FRIFI</strain>
    </source>
</reference>
<feature type="binding site" evidence="11">
    <location>
        <position position="226"/>
    </location>
    <ligand>
        <name>substrate</name>
    </ligand>
</feature>
<keyword evidence="6 9" id="KW-0119">Carbohydrate metabolism</keyword>
<dbReference type="SUPFAM" id="SSF51556">
    <property type="entry name" value="Metallo-dependent hydrolases"/>
    <property type="match status" value="1"/>
</dbReference>
<dbReference type="GO" id="GO:0008448">
    <property type="term" value="F:N-acetylglucosamine-6-phosphate deacetylase activity"/>
    <property type="evidence" value="ECO:0007669"/>
    <property type="project" value="UniProtKB-EC"/>
</dbReference>
<proteinExistence type="inferred from homology"/>
<feature type="binding site" evidence="11">
    <location>
        <position position="250"/>
    </location>
    <ligand>
        <name>substrate</name>
    </ligand>
</feature>
<dbReference type="InterPro" id="IPR032466">
    <property type="entry name" value="Metal_Hydrolase"/>
</dbReference>
<dbReference type="InterPro" id="IPR003764">
    <property type="entry name" value="GlcNAc_6-P_deAcase"/>
</dbReference>
<keyword evidence="15" id="KW-1185">Reference proteome</keyword>
<dbReference type="GO" id="GO:0046872">
    <property type="term" value="F:metal ion binding"/>
    <property type="evidence" value="ECO:0007669"/>
    <property type="project" value="UniProtKB-KW"/>
</dbReference>
<evidence type="ECO:0000256" key="7">
    <source>
        <dbReference type="ARBA" id="ARBA00047647"/>
    </source>
</evidence>
<dbReference type="Gene3D" id="3.20.20.140">
    <property type="entry name" value="Metal-dependent hydrolases"/>
    <property type="match status" value="1"/>
</dbReference>
<comment type="similarity">
    <text evidence="1 9">Belongs to the metallo-dependent hydrolases superfamily. NagA family.</text>
</comment>
<feature type="binding site" evidence="11">
    <location>
        <begin position="306"/>
        <end position="308"/>
    </location>
    <ligand>
        <name>substrate</name>
    </ligand>
</feature>
<dbReference type="EMBL" id="LN650648">
    <property type="protein sequence ID" value="CEI71789.1"/>
    <property type="molecule type" value="Genomic_DNA"/>
</dbReference>
<dbReference type="RefSeq" id="WP_166504775.1">
    <property type="nucleotide sequence ID" value="NZ_JAKNTL010000002.1"/>
</dbReference>
<evidence type="ECO:0000256" key="10">
    <source>
        <dbReference type="PIRSR" id="PIRSR038994-1"/>
    </source>
</evidence>
<accession>A0A2P2BN19</accession>
<feature type="binding site" evidence="12">
    <location>
        <position position="194"/>
    </location>
    <ligand>
        <name>Zn(2+)</name>
        <dbReference type="ChEBI" id="CHEBI:29105"/>
    </ligand>
</feature>
<feature type="binding site" evidence="12">
    <location>
        <position position="215"/>
    </location>
    <ligand>
        <name>Zn(2+)</name>
        <dbReference type="ChEBI" id="CHEBI:29105"/>
    </ligand>
</feature>
<comment type="catalytic activity">
    <reaction evidence="7">
        <text>N-acetyl-D-glucosamine 6-phosphate + H2O = D-glucosamine 6-phosphate + acetate</text>
        <dbReference type="Rhea" id="RHEA:22936"/>
        <dbReference type="ChEBI" id="CHEBI:15377"/>
        <dbReference type="ChEBI" id="CHEBI:30089"/>
        <dbReference type="ChEBI" id="CHEBI:57513"/>
        <dbReference type="ChEBI" id="CHEBI:58725"/>
        <dbReference type="EC" id="3.5.1.25"/>
    </reaction>
</comment>
<dbReference type="Gene3D" id="2.30.40.10">
    <property type="entry name" value="Urease, subunit C, domain 1"/>
    <property type="match status" value="1"/>
</dbReference>
<evidence type="ECO:0000256" key="3">
    <source>
        <dbReference type="ARBA" id="ARBA00018029"/>
    </source>
</evidence>
<evidence type="ECO:0000256" key="5">
    <source>
        <dbReference type="ARBA" id="ARBA00022801"/>
    </source>
</evidence>
<evidence type="ECO:0000313" key="15">
    <source>
        <dbReference type="Proteomes" id="UP000245695"/>
    </source>
</evidence>
<dbReference type="KEGG" id="rhom:FRIFI_0238"/>
<sequence length="384" mass="42302">MKNFIYADKFFMKYGIEEKGYLSIIDGKFGKFQKEKPDVNDNIIDYSGKYIAPGLVDTHIHGLLNADVMDNTFEAINTISKGLLKYGVTSFLPTTLTDSIETLSESIENISNNYKKVEGAKIQGIFLEGPFFTEKHKGAQNEKYFKDPEINILKKWQEKSGNLIKKIAIAPEREGAVEFTKYATKNNISIALGHSSSTFEQAEKVVNSGAKIFVHTYNGMSPLNHREPGMVGAAMALKDTYAELICDGHHVSPIAAKIMMDIKSRDNIALITDCMRAGAMPGGEYILGKFDVNVKNGVARLSSGSLAGSVLTMNNAIKNVIDWNIATLEEAIKMASYVPALSCNINDVCGCIDQGMDADFIVIDNNLNVHETYINGVCKYKSDK</sequence>
<dbReference type="FunFam" id="3.20.20.140:FF:000004">
    <property type="entry name" value="N-acetylglucosamine-6-phosphate deacetylase"/>
    <property type="match status" value="1"/>
</dbReference>
<dbReference type="InterPro" id="IPR006680">
    <property type="entry name" value="Amidohydro-rel"/>
</dbReference>
<organism evidence="14 15">
    <name type="scientific">Romboutsia hominis</name>
    <dbReference type="NCBI Taxonomy" id="1507512"/>
    <lineage>
        <taxon>Bacteria</taxon>
        <taxon>Bacillati</taxon>
        <taxon>Bacillota</taxon>
        <taxon>Clostridia</taxon>
        <taxon>Peptostreptococcales</taxon>
        <taxon>Peptostreptococcaceae</taxon>
        <taxon>Romboutsia</taxon>
    </lineage>
</organism>
<dbReference type="Pfam" id="PF01979">
    <property type="entry name" value="Amidohydro_1"/>
    <property type="match status" value="1"/>
</dbReference>
<dbReference type="EC" id="3.5.1.25" evidence="2"/>
<evidence type="ECO:0000256" key="11">
    <source>
        <dbReference type="PIRSR" id="PIRSR038994-2"/>
    </source>
</evidence>
<dbReference type="SUPFAM" id="SSF51338">
    <property type="entry name" value="Composite domain of metallo-dependent hydrolases"/>
    <property type="match status" value="1"/>
</dbReference>
<feature type="domain" description="Amidohydrolase-related" evidence="13">
    <location>
        <begin position="50"/>
        <end position="376"/>
    </location>
</feature>
<comment type="pathway">
    <text evidence="8">Amino-sugar metabolism; N-acetylneuraminate degradation; D-fructose 6-phosphate from N-acetylneuraminate: step 4/5.</text>
</comment>
<evidence type="ECO:0000256" key="6">
    <source>
        <dbReference type="ARBA" id="ARBA00023277"/>
    </source>
</evidence>
<protein>
    <recommendedName>
        <fullName evidence="3">N-acetylglucosamine-6-phosphate deacetylase</fullName>
        <ecNumber evidence="2">3.5.1.25</ecNumber>
    </recommendedName>
</protein>
<feature type="binding site" evidence="11">
    <location>
        <position position="139"/>
    </location>
    <ligand>
        <name>substrate</name>
    </ligand>
</feature>
<evidence type="ECO:0000313" key="14">
    <source>
        <dbReference type="EMBL" id="CEI71789.1"/>
    </source>
</evidence>
<gene>
    <name evidence="14" type="ORF">FRIFI_0238</name>
</gene>
<evidence type="ECO:0000256" key="2">
    <source>
        <dbReference type="ARBA" id="ARBA00011899"/>
    </source>
</evidence>
<dbReference type="PIRSF" id="PIRSF038994">
    <property type="entry name" value="NagA"/>
    <property type="match status" value="1"/>
</dbReference>
<dbReference type="NCBIfam" id="TIGR00221">
    <property type="entry name" value="nagA"/>
    <property type="match status" value="1"/>
</dbReference>
<dbReference type="Proteomes" id="UP000245695">
    <property type="component" value="Chromosome 1"/>
</dbReference>
<evidence type="ECO:0000256" key="4">
    <source>
        <dbReference type="ARBA" id="ARBA00022723"/>
    </source>
</evidence>
<comment type="cofactor">
    <cofactor evidence="12">
        <name>a divalent metal cation</name>
        <dbReference type="ChEBI" id="CHEBI:60240"/>
    </cofactor>
    <text evidence="12">Binds 1 divalent metal cation per subunit.</text>
</comment>
<evidence type="ECO:0000256" key="9">
    <source>
        <dbReference type="PIRNR" id="PIRNR038994"/>
    </source>
</evidence>
<evidence type="ECO:0000256" key="12">
    <source>
        <dbReference type="PIRSR" id="PIRSR038994-3"/>
    </source>
</evidence>
<feature type="binding site" evidence="11">
    <location>
        <begin position="218"/>
        <end position="219"/>
    </location>
    <ligand>
        <name>substrate</name>
    </ligand>
</feature>
<dbReference type="GO" id="GO:0006046">
    <property type="term" value="P:N-acetylglucosamine catabolic process"/>
    <property type="evidence" value="ECO:0007669"/>
    <property type="project" value="TreeGrafter"/>
</dbReference>